<evidence type="ECO:0000313" key="1">
    <source>
        <dbReference type="EMBL" id="MWG34912.1"/>
    </source>
</evidence>
<organism evidence="1 2">
    <name type="scientific">Halomarina oriensis</name>
    <dbReference type="NCBI Taxonomy" id="671145"/>
    <lineage>
        <taxon>Archaea</taxon>
        <taxon>Methanobacteriati</taxon>
        <taxon>Methanobacteriota</taxon>
        <taxon>Stenosarchaea group</taxon>
        <taxon>Halobacteria</taxon>
        <taxon>Halobacteriales</taxon>
        <taxon>Natronomonadaceae</taxon>
        <taxon>Halomarina</taxon>
    </lineage>
</organism>
<comment type="caution">
    <text evidence="1">The sequence shown here is derived from an EMBL/GenBank/DDBJ whole genome shotgun (WGS) entry which is preliminary data.</text>
</comment>
<keyword evidence="2" id="KW-1185">Reference proteome</keyword>
<reference evidence="1 2" key="1">
    <citation type="submission" date="2019-12" db="EMBL/GenBank/DDBJ databases">
        <title>Halocatena pleomorpha gen. nov. sp. nov., an extremely halophilic archaeon of family Halobacteriaceae isolated from saltpan soil.</title>
        <authorList>
            <person name="Pal Y."/>
            <person name="Verma A."/>
            <person name="Krishnamurthi S."/>
            <person name="Kumar P."/>
        </authorList>
    </citation>
    <scope>NUCLEOTIDE SEQUENCE [LARGE SCALE GENOMIC DNA]</scope>
    <source>
        <strain evidence="1 2">JCM 16495</strain>
    </source>
</reference>
<dbReference type="Proteomes" id="UP000451471">
    <property type="component" value="Unassembled WGS sequence"/>
</dbReference>
<gene>
    <name evidence="1" type="ORF">GQS65_10485</name>
</gene>
<sequence length="75" mass="8139">MGSTVTRASILDSLHRPVTVRAKLAGEDWHERDFSESHADTPCIVVSVRISDAGDVDFLTTTGYECESTPTPTDS</sequence>
<dbReference type="EMBL" id="WSZK01000015">
    <property type="protein sequence ID" value="MWG34912.1"/>
    <property type="molecule type" value="Genomic_DNA"/>
</dbReference>
<evidence type="ECO:0000313" key="2">
    <source>
        <dbReference type="Proteomes" id="UP000451471"/>
    </source>
</evidence>
<dbReference type="RefSeq" id="WP_158204542.1">
    <property type="nucleotide sequence ID" value="NZ_WSZK01000015.1"/>
</dbReference>
<proteinExistence type="predicted"/>
<protein>
    <submittedName>
        <fullName evidence="1">Uncharacterized protein</fullName>
    </submittedName>
</protein>
<accession>A0A6B0GJA2</accession>
<name>A0A6B0GJA2_9EURY</name>
<dbReference type="AlphaFoldDB" id="A0A6B0GJA2"/>